<gene>
    <name evidence="2" type="ORF">GALL_447590</name>
</gene>
<protein>
    <submittedName>
        <fullName evidence="2">Uncharacterized protein</fullName>
    </submittedName>
</protein>
<dbReference type="EMBL" id="MLJW01002806">
    <property type="protein sequence ID" value="OIQ73605.1"/>
    <property type="molecule type" value="Genomic_DNA"/>
</dbReference>
<dbReference type="AlphaFoldDB" id="A0A1J5QCB3"/>
<proteinExistence type="predicted"/>
<keyword evidence="1" id="KW-0812">Transmembrane</keyword>
<accession>A0A1J5QCB3</accession>
<evidence type="ECO:0000256" key="1">
    <source>
        <dbReference type="SAM" id="Phobius"/>
    </source>
</evidence>
<organism evidence="2">
    <name type="scientific">mine drainage metagenome</name>
    <dbReference type="NCBI Taxonomy" id="410659"/>
    <lineage>
        <taxon>unclassified sequences</taxon>
        <taxon>metagenomes</taxon>
        <taxon>ecological metagenomes</taxon>
    </lineage>
</organism>
<keyword evidence="1" id="KW-0472">Membrane</keyword>
<feature type="transmembrane region" description="Helical" evidence="1">
    <location>
        <begin position="12"/>
        <end position="35"/>
    </location>
</feature>
<evidence type="ECO:0000313" key="2">
    <source>
        <dbReference type="EMBL" id="OIQ73605.1"/>
    </source>
</evidence>
<reference evidence="2" key="1">
    <citation type="submission" date="2016-10" db="EMBL/GenBank/DDBJ databases">
        <title>Sequence of Gallionella enrichment culture.</title>
        <authorList>
            <person name="Poehlein A."/>
            <person name="Muehling M."/>
            <person name="Daniel R."/>
        </authorList>
    </citation>
    <scope>NUCLEOTIDE SEQUENCE</scope>
</reference>
<sequence>MVALGYPLSKVRIAGASLGIASILFAGVALGAMVLRPDLDPGLRHNLSLEMTLVYELGLAIFHRCAVEGI</sequence>
<keyword evidence="1" id="KW-1133">Transmembrane helix</keyword>
<comment type="caution">
    <text evidence="2">The sequence shown here is derived from an EMBL/GenBank/DDBJ whole genome shotgun (WGS) entry which is preliminary data.</text>
</comment>
<name>A0A1J5QCB3_9ZZZZ</name>